<name>A0ABR2H5M5_9EUKA</name>
<evidence type="ECO:0000313" key="6">
    <source>
        <dbReference type="Proteomes" id="UP001470230"/>
    </source>
</evidence>
<protein>
    <submittedName>
        <fullName evidence="5">Proprotein convertase subtilisin kexin type 5</fullName>
    </submittedName>
</protein>
<dbReference type="PANTHER" id="PTHR45756">
    <property type="entry name" value="PALMITOYLTRANSFERASE"/>
    <property type="match status" value="1"/>
</dbReference>
<dbReference type="SUPFAM" id="SSF57184">
    <property type="entry name" value="Growth factor receptor domain"/>
    <property type="match status" value="2"/>
</dbReference>
<feature type="domain" description="EGF-like" evidence="4">
    <location>
        <begin position="395"/>
        <end position="427"/>
    </location>
</feature>
<dbReference type="InterPro" id="IPR006212">
    <property type="entry name" value="Furin_repeat"/>
</dbReference>
<keyword evidence="2" id="KW-1133">Transmembrane helix</keyword>
<comment type="caution">
    <text evidence="5">The sequence shown here is derived from an EMBL/GenBank/DDBJ whole genome shotgun (WGS) entry which is preliminary data.</text>
</comment>
<feature type="domain" description="EGF-like" evidence="4">
    <location>
        <begin position="198"/>
        <end position="237"/>
    </location>
</feature>
<evidence type="ECO:0000256" key="1">
    <source>
        <dbReference type="SAM" id="MobiDB-lite"/>
    </source>
</evidence>
<keyword evidence="3" id="KW-0732">Signal</keyword>
<evidence type="ECO:0000256" key="2">
    <source>
        <dbReference type="SAM" id="Phobius"/>
    </source>
</evidence>
<evidence type="ECO:0000313" key="5">
    <source>
        <dbReference type="EMBL" id="KAK8841504.1"/>
    </source>
</evidence>
<dbReference type="SMART" id="SM00261">
    <property type="entry name" value="FU"/>
    <property type="match status" value="5"/>
</dbReference>
<keyword evidence="2" id="KW-0472">Membrane</keyword>
<dbReference type="InterPro" id="IPR000742">
    <property type="entry name" value="EGF"/>
</dbReference>
<dbReference type="InterPro" id="IPR009030">
    <property type="entry name" value="Growth_fac_rcpt_cys_sf"/>
</dbReference>
<evidence type="ECO:0000259" key="4">
    <source>
        <dbReference type="SMART" id="SM00181"/>
    </source>
</evidence>
<dbReference type="EMBL" id="JAPFFF010000041">
    <property type="protein sequence ID" value="KAK8841504.1"/>
    <property type="molecule type" value="Genomic_DNA"/>
</dbReference>
<sequence>MFFDLFLIFLINRINCGCEGLDSDECKANPNCQYLPEPLNQRCVNIPCDVRCSTCDNDNRSLCLSCKNGYYLDKNDESLTYQRCVRNDVQCDTKCEACDSYGSCIKCKLGYGKAKNGTCQKCIKDHCFDCGFDYESCSDCEVGYGYDTDKFSDTYHECIKCESPNCESCKSSEECTVCTDYHGMDKDKNSQTYGQCIPCKDRYCDVCKEDADECFSCKEGYGVDYSNRDNPTFKTCIPCHDLNCINCGLNANNCDECKEGYTFYNKKCLEIKCNEHCEDCSTDENTCNRCQIGYGRKWLSYDNGIPECIKCSNEDIDLCYDAKQLRDDYCLCFKCIDGYYVGSFDEWDPRWGICYKCDVPNCKKCDTHSSYCDECMDGFGLDIFVNTENYGKCIPCQKENCKSCSTQYTQCDICKDGFDFDNDGSCVQNKDENDPNDGNDDGNSGGKGKGMSKTTLIIIIVVVAVVVVALVVFLSVFLVLRKKRKNLEKSSNEGNVENN</sequence>
<dbReference type="PANTHER" id="PTHR45756:SF1">
    <property type="entry name" value="PROTEIN KINASE DOMAIN CONTAINING PROTEIN"/>
    <property type="match status" value="1"/>
</dbReference>
<keyword evidence="6" id="KW-1185">Reference proteome</keyword>
<feature type="region of interest" description="Disordered" evidence="1">
    <location>
        <begin position="428"/>
        <end position="447"/>
    </location>
</feature>
<dbReference type="SMART" id="SM00181">
    <property type="entry name" value="EGF"/>
    <property type="match status" value="5"/>
</dbReference>
<dbReference type="Proteomes" id="UP001470230">
    <property type="component" value="Unassembled WGS sequence"/>
</dbReference>
<organism evidence="5 6">
    <name type="scientific">Tritrichomonas musculus</name>
    <dbReference type="NCBI Taxonomy" id="1915356"/>
    <lineage>
        <taxon>Eukaryota</taxon>
        <taxon>Metamonada</taxon>
        <taxon>Parabasalia</taxon>
        <taxon>Tritrichomonadida</taxon>
        <taxon>Tritrichomonadidae</taxon>
        <taxon>Tritrichomonas</taxon>
    </lineage>
</organism>
<gene>
    <name evidence="5" type="ORF">M9Y10_027123</name>
</gene>
<dbReference type="InterPro" id="IPR053215">
    <property type="entry name" value="TKL_Ser/Thr_kinase"/>
</dbReference>
<proteinExistence type="predicted"/>
<evidence type="ECO:0000256" key="3">
    <source>
        <dbReference type="SAM" id="SignalP"/>
    </source>
</evidence>
<feature type="chain" id="PRO_5046539576" evidence="3">
    <location>
        <begin position="21"/>
        <end position="499"/>
    </location>
</feature>
<reference evidence="5 6" key="1">
    <citation type="submission" date="2024-04" db="EMBL/GenBank/DDBJ databases">
        <title>Tritrichomonas musculus Genome.</title>
        <authorList>
            <person name="Alves-Ferreira E."/>
            <person name="Grigg M."/>
            <person name="Lorenzi H."/>
            <person name="Galac M."/>
        </authorList>
    </citation>
    <scope>NUCLEOTIDE SEQUENCE [LARGE SCALE GENOMIC DNA]</scope>
    <source>
        <strain evidence="5 6">EAF2021</strain>
    </source>
</reference>
<feature type="transmembrane region" description="Helical" evidence="2">
    <location>
        <begin position="456"/>
        <end position="480"/>
    </location>
</feature>
<feature type="domain" description="EGF-like" evidence="4">
    <location>
        <begin position="356"/>
        <end position="394"/>
    </location>
</feature>
<keyword evidence="2" id="KW-0812">Transmembrane</keyword>
<feature type="domain" description="EGF-like" evidence="4">
    <location>
        <begin position="238"/>
        <end position="269"/>
    </location>
</feature>
<feature type="signal peptide" evidence="3">
    <location>
        <begin position="1"/>
        <end position="20"/>
    </location>
</feature>
<feature type="domain" description="EGF-like" evidence="4">
    <location>
        <begin position="47"/>
        <end position="85"/>
    </location>
</feature>
<accession>A0ABR2H5M5</accession>